<proteinExistence type="predicted"/>
<dbReference type="EMBL" id="BPLR01019011">
    <property type="protein sequence ID" value="GIZ03892.1"/>
    <property type="molecule type" value="Genomic_DNA"/>
</dbReference>
<reference evidence="1 2" key="1">
    <citation type="submission" date="2021-06" db="EMBL/GenBank/DDBJ databases">
        <title>Caerostris extrusa draft genome.</title>
        <authorList>
            <person name="Kono N."/>
            <person name="Arakawa K."/>
        </authorList>
    </citation>
    <scope>NUCLEOTIDE SEQUENCE [LARGE SCALE GENOMIC DNA]</scope>
</reference>
<sequence length="91" mass="10599">MVTVSVTFEENPLSFFALSCKETEGTSLFETVTGSLSSRLRGPRGKKKNPPEYFQGANQWFRHCFNRALANKMEMKRKEDFFFSFDLEEEN</sequence>
<evidence type="ECO:0000313" key="2">
    <source>
        <dbReference type="Proteomes" id="UP001054945"/>
    </source>
</evidence>
<organism evidence="1 2">
    <name type="scientific">Caerostris extrusa</name>
    <name type="common">Bark spider</name>
    <name type="synonym">Caerostris bankana</name>
    <dbReference type="NCBI Taxonomy" id="172846"/>
    <lineage>
        <taxon>Eukaryota</taxon>
        <taxon>Metazoa</taxon>
        <taxon>Ecdysozoa</taxon>
        <taxon>Arthropoda</taxon>
        <taxon>Chelicerata</taxon>
        <taxon>Arachnida</taxon>
        <taxon>Araneae</taxon>
        <taxon>Araneomorphae</taxon>
        <taxon>Entelegynae</taxon>
        <taxon>Araneoidea</taxon>
        <taxon>Araneidae</taxon>
        <taxon>Caerostris</taxon>
    </lineage>
</organism>
<dbReference type="Proteomes" id="UP001054945">
    <property type="component" value="Unassembled WGS sequence"/>
</dbReference>
<dbReference type="AlphaFoldDB" id="A0AAV4YCK2"/>
<comment type="caution">
    <text evidence="1">The sequence shown here is derived from an EMBL/GenBank/DDBJ whole genome shotgun (WGS) entry which is preliminary data.</text>
</comment>
<gene>
    <name evidence="1" type="ORF">CEXT_731031</name>
</gene>
<protein>
    <submittedName>
        <fullName evidence="1">Uncharacterized protein</fullName>
    </submittedName>
</protein>
<accession>A0AAV4YCK2</accession>
<name>A0AAV4YCK2_CAEEX</name>
<keyword evidence="2" id="KW-1185">Reference proteome</keyword>
<evidence type="ECO:0000313" key="1">
    <source>
        <dbReference type="EMBL" id="GIZ03892.1"/>
    </source>
</evidence>